<evidence type="ECO:0000256" key="2">
    <source>
        <dbReference type="ARBA" id="ARBA00023125"/>
    </source>
</evidence>
<keyword evidence="1" id="KW-0235">DNA replication</keyword>
<protein>
    <recommendedName>
        <fullName evidence="3">DNA helicase DnaB-like N-terminal domain-containing protein</fullName>
    </recommendedName>
</protein>
<evidence type="ECO:0000256" key="1">
    <source>
        <dbReference type="ARBA" id="ARBA00022705"/>
    </source>
</evidence>
<keyword evidence="2" id="KW-0238">DNA-binding</keyword>
<dbReference type="InterPro" id="IPR007693">
    <property type="entry name" value="DNA_helicase_DnaB-like_N"/>
</dbReference>
<name>A0A381XJG1_9ZZZZ</name>
<dbReference type="PANTHER" id="PTHR30153">
    <property type="entry name" value="REPLICATIVE DNA HELICASE DNAB"/>
    <property type="match status" value="1"/>
</dbReference>
<proteinExistence type="predicted"/>
<dbReference type="GO" id="GO:0003677">
    <property type="term" value="F:DNA binding"/>
    <property type="evidence" value="ECO:0007669"/>
    <property type="project" value="UniProtKB-KW"/>
</dbReference>
<feature type="non-terminal residue" evidence="4">
    <location>
        <position position="1"/>
    </location>
</feature>
<dbReference type="SUPFAM" id="SSF48024">
    <property type="entry name" value="N-terminal domain of DnaB helicase"/>
    <property type="match status" value="1"/>
</dbReference>
<dbReference type="InterPro" id="IPR036185">
    <property type="entry name" value="DNA_heli_DnaB-like_N_sf"/>
</dbReference>
<reference evidence="4" key="1">
    <citation type="submission" date="2018-05" db="EMBL/GenBank/DDBJ databases">
        <authorList>
            <person name="Lanie J.A."/>
            <person name="Ng W.-L."/>
            <person name="Kazmierczak K.M."/>
            <person name="Andrzejewski T.M."/>
            <person name="Davidsen T.M."/>
            <person name="Wayne K.J."/>
            <person name="Tettelin H."/>
            <person name="Glass J.I."/>
            <person name="Rusch D."/>
            <person name="Podicherti R."/>
            <person name="Tsui H.-C.T."/>
            <person name="Winkler M.E."/>
        </authorList>
    </citation>
    <scope>NUCLEOTIDE SEQUENCE</scope>
</reference>
<dbReference type="GO" id="GO:0006260">
    <property type="term" value="P:DNA replication"/>
    <property type="evidence" value="ECO:0007669"/>
    <property type="project" value="UniProtKB-KW"/>
</dbReference>
<dbReference type="InterPro" id="IPR016136">
    <property type="entry name" value="DNA_helicase_N/primase_C"/>
</dbReference>
<dbReference type="AlphaFoldDB" id="A0A381XJG1"/>
<evidence type="ECO:0000259" key="3">
    <source>
        <dbReference type="Pfam" id="PF00772"/>
    </source>
</evidence>
<dbReference type="GO" id="GO:0003678">
    <property type="term" value="F:DNA helicase activity"/>
    <property type="evidence" value="ECO:0007669"/>
    <property type="project" value="InterPro"/>
</dbReference>
<dbReference type="GO" id="GO:0005524">
    <property type="term" value="F:ATP binding"/>
    <property type="evidence" value="ECO:0007669"/>
    <property type="project" value="InterPro"/>
</dbReference>
<dbReference type="GO" id="GO:0005829">
    <property type="term" value="C:cytosol"/>
    <property type="evidence" value="ECO:0007669"/>
    <property type="project" value="TreeGrafter"/>
</dbReference>
<dbReference type="Pfam" id="PF00772">
    <property type="entry name" value="DnaB"/>
    <property type="match status" value="1"/>
</dbReference>
<dbReference type="PANTHER" id="PTHR30153:SF2">
    <property type="entry name" value="REPLICATIVE DNA HELICASE"/>
    <property type="match status" value="1"/>
</dbReference>
<feature type="non-terminal residue" evidence="4">
    <location>
        <position position="69"/>
    </location>
</feature>
<gene>
    <name evidence="4" type="ORF">METZ01_LOCUS117758</name>
</gene>
<dbReference type="EMBL" id="UINC01015408">
    <property type="protein sequence ID" value="SVA64904.1"/>
    <property type="molecule type" value="Genomic_DNA"/>
</dbReference>
<organism evidence="4">
    <name type="scientific">marine metagenome</name>
    <dbReference type="NCBI Taxonomy" id="408172"/>
    <lineage>
        <taxon>unclassified sequences</taxon>
        <taxon>metagenomes</taxon>
        <taxon>ecological metagenomes</taxon>
    </lineage>
</organism>
<sequence>MQANRLPPHDFQAEEAVLGSILIDSMTITQIAGFLSADDFYRETNRQCFEVCYDLFERDEAINQITVWH</sequence>
<evidence type="ECO:0000313" key="4">
    <source>
        <dbReference type="EMBL" id="SVA64904.1"/>
    </source>
</evidence>
<feature type="domain" description="DNA helicase DnaB-like N-terminal" evidence="3">
    <location>
        <begin position="7"/>
        <end position="68"/>
    </location>
</feature>
<dbReference type="Gene3D" id="1.10.860.10">
    <property type="entry name" value="DNAb Helicase, Chain A"/>
    <property type="match status" value="1"/>
</dbReference>
<accession>A0A381XJG1</accession>